<dbReference type="Pfam" id="PF18616">
    <property type="entry name" value="CdiI_3"/>
    <property type="match status" value="1"/>
</dbReference>
<dbReference type="CDD" id="cd20691">
    <property type="entry name" value="CdiI_EC536-like"/>
    <property type="match status" value="1"/>
</dbReference>
<dbReference type="EMBL" id="BJUA01000020">
    <property type="protein sequence ID" value="GEK19232.1"/>
    <property type="molecule type" value="Genomic_DNA"/>
</dbReference>
<evidence type="ECO:0000313" key="1">
    <source>
        <dbReference type="EMBL" id="GEK19232.1"/>
    </source>
</evidence>
<accession>A0A510UX20</accession>
<evidence type="ECO:0000313" key="2">
    <source>
        <dbReference type="Proteomes" id="UP000321386"/>
    </source>
</evidence>
<dbReference type="OrthoDB" id="4829274at2"/>
<protein>
    <submittedName>
        <fullName evidence="1">Uncharacterized protein</fullName>
    </submittedName>
</protein>
<dbReference type="AlphaFoldDB" id="A0A510UX20"/>
<comment type="caution">
    <text evidence="1">The sequence shown here is derived from an EMBL/GenBank/DDBJ whole genome shotgun (WGS) entry which is preliminary data.</text>
</comment>
<proteinExistence type="predicted"/>
<dbReference type="RefSeq" id="WP_146807598.1">
    <property type="nucleotide sequence ID" value="NZ_BJUA01000020.1"/>
</dbReference>
<name>A0A510UX20_9CELL</name>
<keyword evidence="2" id="KW-1185">Reference proteome</keyword>
<dbReference type="Proteomes" id="UP000321386">
    <property type="component" value="Unassembled WGS sequence"/>
</dbReference>
<reference evidence="1 2" key="1">
    <citation type="submission" date="2019-07" db="EMBL/GenBank/DDBJ databases">
        <title>Whole genome shotgun sequence of Cellulomonas persica NBRC 101101.</title>
        <authorList>
            <person name="Hosoyama A."/>
            <person name="Uohara A."/>
            <person name="Ohji S."/>
            <person name="Ichikawa N."/>
        </authorList>
    </citation>
    <scope>NUCLEOTIDE SEQUENCE [LARGE SCALE GENOMIC DNA]</scope>
    <source>
        <strain evidence="1 2">NBRC 101101</strain>
    </source>
</reference>
<gene>
    <name evidence="1" type="ORF">CPE01_29650</name>
</gene>
<dbReference type="InterPro" id="IPR040547">
    <property type="entry name" value="CdiI"/>
</dbReference>
<organism evidence="1 2">
    <name type="scientific">Cellulomonas persica</name>
    <dbReference type="NCBI Taxonomy" id="76861"/>
    <lineage>
        <taxon>Bacteria</taxon>
        <taxon>Bacillati</taxon>
        <taxon>Actinomycetota</taxon>
        <taxon>Actinomycetes</taxon>
        <taxon>Micrococcales</taxon>
        <taxon>Cellulomonadaceae</taxon>
        <taxon>Cellulomonas</taxon>
    </lineage>
</organism>
<sequence length="150" mass="16567">MSDDGTARVPIPAEILALASSTLDDVDRPAWPPAPDDAPSTVRRVHALRRVPLGELTVEDLRLLVGQHVALGTTVPLALGMLRYRPLLEGDHYPGDLLMAVLHVPDEYWAQRPQELAVLREALSRLDPDDPDYPVLEDDELTRAASRLRA</sequence>